<dbReference type="Gene3D" id="3.40.50.150">
    <property type="entry name" value="Vaccinia Virus protein VP39"/>
    <property type="match status" value="1"/>
</dbReference>
<dbReference type="OrthoDB" id="597202at2"/>
<evidence type="ECO:0000259" key="1">
    <source>
        <dbReference type="Pfam" id="PF08241"/>
    </source>
</evidence>
<proteinExistence type="predicted"/>
<dbReference type="AlphaFoldDB" id="A0A1W1I5G0"/>
<feature type="domain" description="Methyltransferase type 11" evidence="1">
    <location>
        <begin position="48"/>
        <end position="142"/>
    </location>
</feature>
<evidence type="ECO:0000313" key="2">
    <source>
        <dbReference type="EMBL" id="SLM48119.1"/>
    </source>
</evidence>
<dbReference type="PANTHER" id="PTHR43861">
    <property type="entry name" value="TRANS-ACONITATE 2-METHYLTRANSFERASE-RELATED"/>
    <property type="match status" value="1"/>
</dbReference>
<dbReference type="PANTHER" id="PTHR43861:SF1">
    <property type="entry name" value="TRANS-ACONITATE 2-METHYLTRANSFERASE"/>
    <property type="match status" value="1"/>
</dbReference>
<sequence>MDGDVMPLLPQAAYDRWSGVYDDADPSTSLDEPFLLAMVTPFTGCRILDLGCGTGRYLRLVNQPGASVVGMDLSQGMLVRAMQTLVPKASIAWVQASFERFPFADGSFDRVISGLILDHVHDLRSFFHQIAAVLRPGGRLILSAVHPMMQRLTGATVRFVVQGQEYHVQGTVHEVETIAESVQEAGLDIENLLEPEVDQELIARYPVWRARLGCPALMLLAAHKTG</sequence>
<evidence type="ECO:0000313" key="3">
    <source>
        <dbReference type="Proteomes" id="UP000192042"/>
    </source>
</evidence>
<dbReference type="STRING" id="1325564.NSJP_1947"/>
<dbReference type="CDD" id="cd02440">
    <property type="entry name" value="AdoMet_MTases"/>
    <property type="match status" value="1"/>
</dbReference>
<accession>A0A1W1I5G0</accession>
<dbReference type="EMBL" id="LT828648">
    <property type="protein sequence ID" value="SLM48119.1"/>
    <property type="molecule type" value="Genomic_DNA"/>
</dbReference>
<dbReference type="GO" id="GO:0008757">
    <property type="term" value="F:S-adenosylmethionine-dependent methyltransferase activity"/>
    <property type="evidence" value="ECO:0007669"/>
    <property type="project" value="InterPro"/>
</dbReference>
<dbReference type="InterPro" id="IPR013216">
    <property type="entry name" value="Methyltransf_11"/>
</dbReference>
<keyword evidence="3" id="KW-1185">Reference proteome</keyword>
<protein>
    <recommendedName>
        <fullName evidence="1">Methyltransferase type 11 domain-containing protein</fullName>
    </recommendedName>
</protein>
<reference evidence="2 3" key="1">
    <citation type="submission" date="2017-03" db="EMBL/GenBank/DDBJ databases">
        <authorList>
            <person name="Afonso C.L."/>
            <person name="Miller P.J."/>
            <person name="Scott M.A."/>
            <person name="Spackman E."/>
            <person name="Goraichik I."/>
            <person name="Dimitrov K.M."/>
            <person name="Suarez D.L."/>
            <person name="Swayne D.E."/>
        </authorList>
    </citation>
    <scope>NUCLEOTIDE SEQUENCE [LARGE SCALE GENOMIC DNA]</scope>
    <source>
        <strain evidence="2">Genome sequencing of Nitrospira japonica strain NJ11</strain>
    </source>
</reference>
<name>A0A1W1I5G0_9BACT</name>
<dbReference type="SUPFAM" id="SSF53335">
    <property type="entry name" value="S-adenosyl-L-methionine-dependent methyltransferases"/>
    <property type="match status" value="1"/>
</dbReference>
<organism evidence="2 3">
    <name type="scientific">Nitrospira japonica</name>
    <dbReference type="NCBI Taxonomy" id="1325564"/>
    <lineage>
        <taxon>Bacteria</taxon>
        <taxon>Pseudomonadati</taxon>
        <taxon>Nitrospirota</taxon>
        <taxon>Nitrospiria</taxon>
        <taxon>Nitrospirales</taxon>
        <taxon>Nitrospiraceae</taxon>
        <taxon>Nitrospira</taxon>
    </lineage>
</organism>
<dbReference type="InterPro" id="IPR029063">
    <property type="entry name" value="SAM-dependent_MTases_sf"/>
</dbReference>
<gene>
    <name evidence="2" type="ORF">NSJP_1947</name>
</gene>
<dbReference type="Proteomes" id="UP000192042">
    <property type="component" value="Chromosome I"/>
</dbReference>
<dbReference type="Pfam" id="PF08241">
    <property type="entry name" value="Methyltransf_11"/>
    <property type="match status" value="1"/>
</dbReference>
<dbReference type="KEGG" id="nja:NSJP_1947"/>